<sequence length="529" mass="59297">MKFTCTKLALLSIIIFISIFPQTCISFDIDSSFLQCFSLALKNSTSTSKVIHTQNSSSYTPLLQFSQRNHRFLNSSVPKPNLIVTPNELFQIQTTIICSKKQGLQIRVRSGGHDYEGLSYVSNVPFLIIDLTNLRSITIDIKEENAWIQSGATLGELYYAIANKSNVHGFPAGSCPTVGIGGHFSGGGFGTIFRKYGLASDNVIDAQIVDVNGKILNRKMMGENLFWAIRGGGGSSFGVITAWKVKLVNVPSVVTVFNIPKSLEQNATTLFMKWQIIANKLPNELFLHSVMGLDAKSSSDGGKTVAVSFTGLYLGKQKNLVPLMENNFAELNLQHDNCTEMCWIQSVLYFAGYSINGSLKVLLQRNKTSTSFKAKSDYVTKPIPMSGLEGLWNMLLEEKNPTLIMSPYGGRMSEISESETPFPHRNGIIYGIQYLVDWDSNEETPKHMDWIRKLYAYMTPYVSMCPRLAYMNYRDLDIGVNRENTSYEEAKSWGMKYFKSNFERLAQVKNEIDPSNFFRHEQSIPPLSA</sequence>
<dbReference type="Proteomes" id="UP001177021">
    <property type="component" value="Unassembled WGS sequence"/>
</dbReference>
<dbReference type="EMBL" id="CASHSV030000311">
    <property type="protein sequence ID" value="CAJ2657894.1"/>
    <property type="molecule type" value="Genomic_DNA"/>
</dbReference>
<keyword evidence="2" id="KW-1185">Reference proteome</keyword>
<organism evidence="1 2">
    <name type="scientific">Trifolium pratense</name>
    <name type="common">Red clover</name>
    <dbReference type="NCBI Taxonomy" id="57577"/>
    <lineage>
        <taxon>Eukaryota</taxon>
        <taxon>Viridiplantae</taxon>
        <taxon>Streptophyta</taxon>
        <taxon>Embryophyta</taxon>
        <taxon>Tracheophyta</taxon>
        <taxon>Spermatophyta</taxon>
        <taxon>Magnoliopsida</taxon>
        <taxon>eudicotyledons</taxon>
        <taxon>Gunneridae</taxon>
        <taxon>Pentapetalae</taxon>
        <taxon>rosids</taxon>
        <taxon>fabids</taxon>
        <taxon>Fabales</taxon>
        <taxon>Fabaceae</taxon>
        <taxon>Papilionoideae</taxon>
        <taxon>50 kb inversion clade</taxon>
        <taxon>NPAAA clade</taxon>
        <taxon>Hologalegina</taxon>
        <taxon>IRL clade</taxon>
        <taxon>Trifolieae</taxon>
        <taxon>Trifolium</taxon>
    </lineage>
</organism>
<evidence type="ECO:0000313" key="2">
    <source>
        <dbReference type="Proteomes" id="UP001177021"/>
    </source>
</evidence>
<evidence type="ECO:0000313" key="1">
    <source>
        <dbReference type="EMBL" id="CAJ2657894.1"/>
    </source>
</evidence>
<accession>A0ACB0KNI6</accession>
<comment type="caution">
    <text evidence="1">The sequence shown here is derived from an EMBL/GenBank/DDBJ whole genome shotgun (WGS) entry which is preliminary data.</text>
</comment>
<name>A0ACB0KNI6_TRIPR</name>
<protein>
    <submittedName>
        <fullName evidence="1">Uncharacterized protein</fullName>
    </submittedName>
</protein>
<proteinExistence type="predicted"/>
<reference evidence="1" key="1">
    <citation type="submission" date="2023-10" db="EMBL/GenBank/DDBJ databases">
        <authorList>
            <person name="Rodriguez Cubillos JULIANA M."/>
            <person name="De Vega J."/>
        </authorList>
    </citation>
    <scope>NUCLEOTIDE SEQUENCE</scope>
</reference>
<gene>
    <name evidence="1" type="ORF">MILVUS5_LOCUS24375</name>
</gene>